<organism evidence="2 3">
    <name type="scientific">Dendrothele bispora (strain CBS 962.96)</name>
    <dbReference type="NCBI Taxonomy" id="1314807"/>
    <lineage>
        <taxon>Eukaryota</taxon>
        <taxon>Fungi</taxon>
        <taxon>Dikarya</taxon>
        <taxon>Basidiomycota</taxon>
        <taxon>Agaricomycotina</taxon>
        <taxon>Agaricomycetes</taxon>
        <taxon>Agaricomycetidae</taxon>
        <taxon>Agaricales</taxon>
        <taxon>Agaricales incertae sedis</taxon>
        <taxon>Dendrothele</taxon>
    </lineage>
</organism>
<evidence type="ECO:0000313" key="2">
    <source>
        <dbReference type="EMBL" id="THV02682.1"/>
    </source>
</evidence>
<dbReference type="AlphaFoldDB" id="A0A4S8MJ86"/>
<evidence type="ECO:0000256" key="1">
    <source>
        <dbReference type="SAM" id="MobiDB-lite"/>
    </source>
</evidence>
<feature type="compositionally biased region" description="Basic and acidic residues" evidence="1">
    <location>
        <begin position="49"/>
        <end position="58"/>
    </location>
</feature>
<protein>
    <submittedName>
        <fullName evidence="2">Uncharacterized protein</fullName>
    </submittedName>
</protein>
<feature type="compositionally biased region" description="Polar residues" evidence="1">
    <location>
        <begin position="60"/>
        <end position="79"/>
    </location>
</feature>
<feature type="region of interest" description="Disordered" evidence="1">
    <location>
        <begin position="48"/>
        <end position="79"/>
    </location>
</feature>
<dbReference type="EMBL" id="ML179074">
    <property type="protein sequence ID" value="THV02682.1"/>
    <property type="molecule type" value="Genomic_DNA"/>
</dbReference>
<proteinExistence type="predicted"/>
<feature type="region of interest" description="Disordered" evidence="1">
    <location>
        <begin position="1"/>
        <end position="32"/>
    </location>
</feature>
<reference evidence="2 3" key="1">
    <citation type="journal article" date="2019" name="Nat. Ecol. Evol.">
        <title>Megaphylogeny resolves global patterns of mushroom evolution.</title>
        <authorList>
            <person name="Varga T."/>
            <person name="Krizsan K."/>
            <person name="Foldi C."/>
            <person name="Dima B."/>
            <person name="Sanchez-Garcia M."/>
            <person name="Sanchez-Ramirez S."/>
            <person name="Szollosi G.J."/>
            <person name="Szarkandi J.G."/>
            <person name="Papp V."/>
            <person name="Albert L."/>
            <person name="Andreopoulos W."/>
            <person name="Angelini C."/>
            <person name="Antonin V."/>
            <person name="Barry K.W."/>
            <person name="Bougher N.L."/>
            <person name="Buchanan P."/>
            <person name="Buyck B."/>
            <person name="Bense V."/>
            <person name="Catcheside P."/>
            <person name="Chovatia M."/>
            <person name="Cooper J."/>
            <person name="Damon W."/>
            <person name="Desjardin D."/>
            <person name="Finy P."/>
            <person name="Geml J."/>
            <person name="Haridas S."/>
            <person name="Hughes K."/>
            <person name="Justo A."/>
            <person name="Karasinski D."/>
            <person name="Kautmanova I."/>
            <person name="Kiss B."/>
            <person name="Kocsube S."/>
            <person name="Kotiranta H."/>
            <person name="LaButti K.M."/>
            <person name="Lechner B.E."/>
            <person name="Liimatainen K."/>
            <person name="Lipzen A."/>
            <person name="Lukacs Z."/>
            <person name="Mihaltcheva S."/>
            <person name="Morgado L.N."/>
            <person name="Niskanen T."/>
            <person name="Noordeloos M.E."/>
            <person name="Ohm R.A."/>
            <person name="Ortiz-Santana B."/>
            <person name="Ovrebo C."/>
            <person name="Racz N."/>
            <person name="Riley R."/>
            <person name="Savchenko A."/>
            <person name="Shiryaev A."/>
            <person name="Soop K."/>
            <person name="Spirin V."/>
            <person name="Szebenyi C."/>
            <person name="Tomsovsky M."/>
            <person name="Tulloss R.E."/>
            <person name="Uehling J."/>
            <person name="Grigoriev I.V."/>
            <person name="Vagvolgyi C."/>
            <person name="Papp T."/>
            <person name="Martin F.M."/>
            <person name="Miettinen O."/>
            <person name="Hibbett D.S."/>
            <person name="Nagy L.G."/>
        </authorList>
    </citation>
    <scope>NUCLEOTIDE SEQUENCE [LARGE SCALE GENOMIC DNA]</scope>
    <source>
        <strain evidence="2 3">CBS 962.96</strain>
    </source>
</reference>
<gene>
    <name evidence="2" type="ORF">K435DRAFT_852530</name>
</gene>
<keyword evidence="3" id="KW-1185">Reference proteome</keyword>
<name>A0A4S8MJ86_DENBC</name>
<accession>A0A4S8MJ86</accession>
<feature type="compositionally biased region" description="Low complexity" evidence="1">
    <location>
        <begin position="1"/>
        <end position="17"/>
    </location>
</feature>
<dbReference type="Proteomes" id="UP000297245">
    <property type="component" value="Unassembled WGS sequence"/>
</dbReference>
<sequence>MTNNPSLSPSPSSLPLPGVGEDDGETRKRNRTLDRCISVIPASLNEDVNDYRNPDHRNLNHNTTTTAGPTAVGSQAPTTAQHQHHVLPRVPEPIRSHTIITPTPTLLALPDPNTPMVMFPPSSAAAEQLARIHPALPPQPTLTTTLPHLNLLGLPTTSFLVSLLK</sequence>
<evidence type="ECO:0000313" key="3">
    <source>
        <dbReference type="Proteomes" id="UP000297245"/>
    </source>
</evidence>